<evidence type="ECO:0000259" key="3">
    <source>
        <dbReference type="SMART" id="SM00960"/>
    </source>
</evidence>
<accession>A0ABS4XW53</accession>
<dbReference type="RefSeq" id="WP_209513335.1">
    <property type="nucleotide sequence ID" value="NZ_JAGIOH010000001.1"/>
</dbReference>
<dbReference type="PANTHER" id="PTHR36222:SF1">
    <property type="entry name" value="SERINE PROTEASE INHIBITOR RV3364C"/>
    <property type="match status" value="1"/>
</dbReference>
<dbReference type="Gene3D" id="3.30.450.30">
    <property type="entry name" value="Dynein light chain 2a, cytoplasmic"/>
    <property type="match status" value="1"/>
</dbReference>
<feature type="region of interest" description="Disordered" evidence="2">
    <location>
        <begin position="93"/>
        <end position="139"/>
    </location>
</feature>
<dbReference type="InterPro" id="IPR004942">
    <property type="entry name" value="Roadblock/LAMTOR2_dom"/>
</dbReference>
<dbReference type="InterPro" id="IPR014746">
    <property type="entry name" value="Gln_synth/guanido_kin_cat_dom"/>
</dbReference>
<sequence length="275" mass="28853">MGGHDNRTCAVRVSGHGRGRHLEIRLPGADANPYLALASVLAAAHHGIREALTPPPASTGNAYTTTAHTPVPAGLDQALAAYADGGLAEHLLTRTRHRSNSTRCATRSRTPSGDAASPAPDTQGAAGKPPAAPPPPGRTCVYTHHDYDARLLDEIVADPAVRGAMVLTLDGLVRVHSTSLEVQEADRIAAGLAAAHATHRVSAEFCPPGDASWHMSLVEFSTGYVLTIAAGDDALLSASTTRDTKVDDLAHRMRALALRRAHDITTARQHLSDAR</sequence>
<dbReference type="Proteomes" id="UP001519291">
    <property type="component" value="Unassembled WGS sequence"/>
</dbReference>
<dbReference type="PANTHER" id="PTHR36222">
    <property type="entry name" value="SERINE PROTEASE INHIBITOR RV3364C"/>
    <property type="match status" value="1"/>
</dbReference>
<protein>
    <submittedName>
        <fullName evidence="4">Regulator of Ras-like GTPase activity (Roadblock/LC7/MglB family)</fullName>
    </submittedName>
</protein>
<dbReference type="SMART" id="SM00960">
    <property type="entry name" value="Robl_LC7"/>
    <property type="match status" value="1"/>
</dbReference>
<dbReference type="InterPro" id="IPR008146">
    <property type="entry name" value="Gln_synth_cat_dom"/>
</dbReference>
<dbReference type="GeneID" id="91567111"/>
<dbReference type="InterPro" id="IPR053141">
    <property type="entry name" value="Mycobact_SerProt_Inhib_Rv3364c"/>
</dbReference>
<comment type="similarity">
    <text evidence="1">Belongs to the glutamine synthetase family.</text>
</comment>
<evidence type="ECO:0000256" key="2">
    <source>
        <dbReference type="SAM" id="MobiDB-lite"/>
    </source>
</evidence>
<keyword evidence="5" id="KW-1185">Reference proteome</keyword>
<comment type="caution">
    <text evidence="4">The sequence shown here is derived from an EMBL/GenBank/DDBJ whole genome shotgun (WGS) entry which is preliminary data.</text>
</comment>
<dbReference type="Pfam" id="PF00120">
    <property type="entry name" value="Gln-synt_C"/>
    <property type="match status" value="1"/>
</dbReference>
<reference evidence="4 5" key="1">
    <citation type="submission" date="2021-03" db="EMBL/GenBank/DDBJ databases">
        <title>Sequencing the genomes of 1000 actinobacteria strains.</title>
        <authorList>
            <person name="Klenk H.-P."/>
        </authorList>
    </citation>
    <scope>NUCLEOTIDE SEQUENCE [LARGE SCALE GENOMIC DNA]</scope>
    <source>
        <strain evidence="4 5">DSM 41480</strain>
    </source>
</reference>
<dbReference type="SUPFAM" id="SSF55931">
    <property type="entry name" value="Glutamine synthetase/guanido kinase"/>
    <property type="match status" value="1"/>
</dbReference>
<gene>
    <name evidence="4" type="ORF">JO379_000217</name>
</gene>
<organism evidence="4 5">
    <name type="scientific">Streptomyces syringium</name>
    <dbReference type="NCBI Taxonomy" id="76729"/>
    <lineage>
        <taxon>Bacteria</taxon>
        <taxon>Bacillati</taxon>
        <taxon>Actinomycetota</taxon>
        <taxon>Actinomycetes</taxon>
        <taxon>Kitasatosporales</taxon>
        <taxon>Streptomycetaceae</taxon>
        <taxon>Streptomyces</taxon>
    </lineage>
</organism>
<evidence type="ECO:0000313" key="4">
    <source>
        <dbReference type="EMBL" id="MBP2400748.1"/>
    </source>
</evidence>
<dbReference type="Gene3D" id="3.30.590.10">
    <property type="entry name" value="Glutamine synthetase/guanido kinase, catalytic domain"/>
    <property type="match status" value="1"/>
</dbReference>
<proteinExistence type="inferred from homology"/>
<evidence type="ECO:0000256" key="1">
    <source>
        <dbReference type="RuleBase" id="RU000384"/>
    </source>
</evidence>
<feature type="domain" description="Roadblock/LAMTOR2" evidence="3">
    <location>
        <begin position="148"/>
        <end position="240"/>
    </location>
</feature>
<dbReference type="SUPFAM" id="SSF103196">
    <property type="entry name" value="Roadblock/LC7 domain"/>
    <property type="match status" value="1"/>
</dbReference>
<name>A0ABS4XW53_9ACTN</name>
<feature type="compositionally biased region" description="Polar residues" evidence="2">
    <location>
        <begin position="101"/>
        <end position="111"/>
    </location>
</feature>
<dbReference type="EMBL" id="JAGIOH010000001">
    <property type="protein sequence ID" value="MBP2400748.1"/>
    <property type="molecule type" value="Genomic_DNA"/>
</dbReference>
<dbReference type="Pfam" id="PF03259">
    <property type="entry name" value="Robl_LC7"/>
    <property type="match status" value="1"/>
</dbReference>
<evidence type="ECO:0000313" key="5">
    <source>
        <dbReference type="Proteomes" id="UP001519291"/>
    </source>
</evidence>